<sequence>MEIQKHSSQKLSTYPFNSHILLFLMEKSQVSTLISESQTDPEDLCGWRCQTCCLVKPIPHTKFSTVQHAQLSCRHTKAEMEIFCAKQDKARLCKEQDYDMNDYEHAMSYLEYSKNYMALVGDGSQTTIGVKQLTKTKAFEFDTWMNQFNMVGFEENTGAVIKNDSGHQSLYHILEEKCPYFHCLNDFFREKIVYLNLINLYPMVISP</sequence>
<dbReference type="PANTHER" id="PTHR33246:SF51">
    <property type="entry name" value="MYB_SANT-LIKE DOMAIN-CONTAINING PROTEIN"/>
    <property type="match status" value="1"/>
</dbReference>
<dbReference type="AlphaFoldDB" id="A0A0L6UTB2"/>
<comment type="caution">
    <text evidence="1">The sequence shown here is derived from an EMBL/GenBank/DDBJ whole genome shotgun (WGS) entry which is preliminary data.</text>
</comment>
<reference evidence="1 2" key="1">
    <citation type="submission" date="2015-08" db="EMBL/GenBank/DDBJ databases">
        <title>Next Generation Sequencing and Analysis of the Genome of Puccinia sorghi L Schw, the Causal Agent of Maize Common Rust.</title>
        <authorList>
            <person name="Rochi L."/>
            <person name="Burguener G."/>
            <person name="Darino M."/>
            <person name="Turjanski A."/>
            <person name="Kreff E."/>
            <person name="Dieguez M.J."/>
            <person name="Sacco F."/>
        </authorList>
    </citation>
    <scope>NUCLEOTIDE SEQUENCE [LARGE SCALE GENOMIC DNA]</scope>
    <source>
        <strain evidence="1 2">RO10H11247</strain>
    </source>
</reference>
<protein>
    <submittedName>
        <fullName evidence="1">Uncharacterized protein</fullName>
    </submittedName>
</protein>
<evidence type="ECO:0000313" key="1">
    <source>
        <dbReference type="EMBL" id="KNZ51773.1"/>
    </source>
</evidence>
<evidence type="ECO:0000313" key="2">
    <source>
        <dbReference type="Proteomes" id="UP000037035"/>
    </source>
</evidence>
<keyword evidence="2" id="KW-1185">Reference proteome</keyword>
<gene>
    <name evidence="1" type="ORF">VP01_3818g5</name>
</gene>
<organism evidence="1 2">
    <name type="scientific">Puccinia sorghi</name>
    <dbReference type="NCBI Taxonomy" id="27349"/>
    <lineage>
        <taxon>Eukaryota</taxon>
        <taxon>Fungi</taxon>
        <taxon>Dikarya</taxon>
        <taxon>Basidiomycota</taxon>
        <taxon>Pucciniomycotina</taxon>
        <taxon>Pucciniomycetes</taxon>
        <taxon>Pucciniales</taxon>
        <taxon>Pucciniaceae</taxon>
        <taxon>Puccinia</taxon>
    </lineage>
</organism>
<dbReference type="VEuPathDB" id="FungiDB:VP01_3818g5"/>
<dbReference type="Proteomes" id="UP000037035">
    <property type="component" value="Unassembled WGS sequence"/>
</dbReference>
<name>A0A0L6UTB2_9BASI</name>
<dbReference type="EMBL" id="LAVV01008855">
    <property type="protein sequence ID" value="KNZ51773.1"/>
    <property type="molecule type" value="Genomic_DNA"/>
</dbReference>
<accession>A0A0L6UTB2</accession>
<proteinExistence type="predicted"/>
<dbReference type="PANTHER" id="PTHR33246">
    <property type="entry name" value="CCHC-TYPE DOMAIN-CONTAINING PROTEIN"/>
    <property type="match status" value="1"/>
</dbReference>